<dbReference type="Gene3D" id="2.40.170.20">
    <property type="entry name" value="TonB-dependent receptor, beta-barrel domain"/>
    <property type="match status" value="1"/>
</dbReference>
<feature type="domain" description="TonB-dependent receptor plug" evidence="14">
    <location>
        <begin position="269"/>
        <end position="358"/>
    </location>
</feature>
<reference evidence="15 16" key="1">
    <citation type="submission" date="2018-03" db="EMBL/GenBank/DDBJ databases">
        <title>Draft genome of Nitrosomonas supralitoralis APG5.</title>
        <authorList>
            <person name="Urakawa H."/>
            <person name="Lopez J.V."/>
        </authorList>
    </citation>
    <scope>NUCLEOTIDE SEQUENCE [LARGE SCALE GENOMIC DNA]</scope>
    <source>
        <strain evidence="15 16">APG5</strain>
    </source>
</reference>
<keyword evidence="8 15" id="KW-0675">Receptor</keyword>
<evidence type="ECO:0000256" key="5">
    <source>
        <dbReference type="ARBA" id="ARBA00022692"/>
    </source>
</evidence>
<evidence type="ECO:0000259" key="13">
    <source>
        <dbReference type="Pfam" id="PF00593"/>
    </source>
</evidence>
<evidence type="ECO:0000256" key="6">
    <source>
        <dbReference type="ARBA" id="ARBA00023077"/>
    </source>
</evidence>
<keyword evidence="9 10" id="KW-0998">Cell outer membrane</keyword>
<dbReference type="Pfam" id="PF07715">
    <property type="entry name" value="Plug"/>
    <property type="match status" value="1"/>
</dbReference>
<keyword evidence="7 10" id="KW-0472">Membrane</keyword>
<feature type="domain" description="TonB-dependent receptor-like beta-barrel" evidence="13">
    <location>
        <begin position="581"/>
        <end position="1036"/>
    </location>
</feature>
<sequence length="1067" mass="119090">MNTQLKNFLWLCSLIAIASTSTIARGDTDKAEFSIHLFQNGIPIENAELSITSESYDKSNAALIFEATPSTYSWLVEGDSALKTNANGSLAGKLPPGFYQFSIQTQDQKYTFDLPLDPAENVQILITFYPDKKKPLLNIESSATGTMAGSGDAASDAQDQGEGTVAVQVISAETQKPLKDVQVFLSGFKQKLRTDAQGRVIAVVPSGSYSVSLLHSAYSSQTQDDVEIIHDQTTELSFKLTPAGVELAEYVVLEPHLAGTVASVIEEQRNARSVSTVLGAEQFSRAGDSDAASALRRASGLTLVGGQFIFIRGLGERFSTTLLNGAAIPSPDATRRVVPLDLFPTNILESVLVQKTYSPDRPAEFAGGTVELRTRGIPDEFFFNLNLQVGVNDNTTFQDGLTYKGGGLDFTSFDDGARALPDSIANATQNGETIKPASIFNPSGSTPEQIEKFGEDLSGVWDVNNKKRGPDAGIQASMGDSFTLGDFRLGYIAAAGWKREFRKQNEVNRAFVAADTEDGSLRKIQDFNMQRSWSEVQLTGYAATELHYKDNHRFFAKSMFLRQSFDEARITQGFTDAETNDIRRTRLKFFANQLLMTQVGGDHQFDWLKDLSINWLYTNATANRDEPKTRDYRFDADKQGNYFFAQRADNNQVMFADLVDKDQSWRVDGKLPVQSSHEHKITLGSGFIAQSKTRDSSIQRFNYFPVGPDGFNPAVFAQPSLESILRPQYIGANGFQLREVTRPSDKYNASQDLFSYYGKMDWMLYDRVNITGGLRWENNDQRVDTFTLNNNPTTARLNRVDMLPSAVATLFLTDKQQLRAGFSQTLSRPDFRELSSAPFTDINTNQETVGNPNLKQTSITNWDLRWEYYLSPTENIFAGFFWKDLTLPIELVAVPGTAGLNTYQNTDKANIYGFELELLKKLDFVHPKLQNFYIGGNYTWSTSNVQLNAENLKAQTTNNRPLQGHSAQIVNFQLGYDNPKWKTQATLLYNVSSQRILAAGVLGAPDKYEQPVHQLDFVFSQNLYKGLSMQLSMQNLLDSEIRVTQGDEITRQFRRGRFFNLSVRLAY</sequence>
<dbReference type="RefSeq" id="WP_106707226.1">
    <property type="nucleotide sequence ID" value="NZ_PXXU01000030.1"/>
</dbReference>
<dbReference type="Gene3D" id="2.60.40.1120">
    <property type="entry name" value="Carboxypeptidase-like, regulatory domain"/>
    <property type="match status" value="1"/>
</dbReference>
<gene>
    <name evidence="15" type="ORF">C7H79_10510</name>
</gene>
<evidence type="ECO:0000256" key="7">
    <source>
        <dbReference type="ARBA" id="ARBA00023136"/>
    </source>
</evidence>
<dbReference type="GO" id="GO:0009279">
    <property type="term" value="C:cell outer membrane"/>
    <property type="evidence" value="ECO:0007669"/>
    <property type="project" value="UniProtKB-SubCell"/>
</dbReference>
<feature type="chain" id="PRO_5015161032" evidence="12">
    <location>
        <begin position="25"/>
        <end position="1067"/>
    </location>
</feature>
<evidence type="ECO:0000313" key="15">
    <source>
        <dbReference type="EMBL" id="PSJ16987.1"/>
    </source>
</evidence>
<dbReference type="InterPro" id="IPR037066">
    <property type="entry name" value="Plug_dom_sf"/>
</dbReference>
<evidence type="ECO:0000256" key="12">
    <source>
        <dbReference type="SAM" id="SignalP"/>
    </source>
</evidence>
<dbReference type="EMBL" id="PXXU01000030">
    <property type="protein sequence ID" value="PSJ16987.1"/>
    <property type="molecule type" value="Genomic_DNA"/>
</dbReference>
<dbReference type="PROSITE" id="PS52016">
    <property type="entry name" value="TONB_DEPENDENT_REC_3"/>
    <property type="match status" value="1"/>
</dbReference>
<dbReference type="SUPFAM" id="SSF49464">
    <property type="entry name" value="Carboxypeptidase regulatory domain-like"/>
    <property type="match status" value="1"/>
</dbReference>
<accession>A0A2P7NU43</accession>
<dbReference type="InterPro" id="IPR000531">
    <property type="entry name" value="Beta-barrel_TonB"/>
</dbReference>
<keyword evidence="3 10" id="KW-0813">Transport</keyword>
<organism evidence="15 16">
    <name type="scientific">Nitrosomonas supralitoralis</name>
    <dbReference type="NCBI Taxonomy" id="2116706"/>
    <lineage>
        <taxon>Bacteria</taxon>
        <taxon>Pseudomonadati</taxon>
        <taxon>Pseudomonadota</taxon>
        <taxon>Betaproteobacteria</taxon>
        <taxon>Nitrosomonadales</taxon>
        <taxon>Nitrosomonadaceae</taxon>
        <taxon>Nitrosomonas</taxon>
    </lineage>
</organism>
<dbReference type="AlphaFoldDB" id="A0A2P7NU43"/>
<keyword evidence="5 10" id="KW-0812">Transmembrane</keyword>
<dbReference type="Pfam" id="PF00593">
    <property type="entry name" value="TonB_dep_Rec_b-barrel"/>
    <property type="match status" value="1"/>
</dbReference>
<keyword evidence="6 11" id="KW-0798">TonB box</keyword>
<dbReference type="SUPFAM" id="SSF56935">
    <property type="entry name" value="Porins"/>
    <property type="match status" value="1"/>
</dbReference>
<dbReference type="Pfam" id="PF13620">
    <property type="entry name" value="CarboxypepD_reg"/>
    <property type="match status" value="1"/>
</dbReference>
<dbReference type="PANTHER" id="PTHR40980:SF5">
    <property type="entry name" value="TONB-DEPENDENT RECEPTOR"/>
    <property type="match status" value="1"/>
</dbReference>
<name>A0A2P7NU43_9PROT</name>
<comment type="caution">
    <text evidence="15">The sequence shown here is derived from an EMBL/GenBank/DDBJ whole genome shotgun (WGS) entry which is preliminary data.</text>
</comment>
<dbReference type="PANTHER" id="PTHR40980">
    <property type="entry name" value="PLUG DOMAIN-CONTAINING PROTEIN"/>
    <property type="match status" value="1"/>
</dbReference>
<dbReference type="InterPro" id="IPR008969">
    <property type="entry name" value="CarboxyPept-like_regulatory"/>
</dbReference>
<evidence type="ECO:0000256" key="11">
    <source>
        <dbReference type="RuleBase" id="RU003357"/>
    </source>
</evidence>
<evidence type="ECO:0000256" key="4">
    <source>
        <dbReference type="ARBA" id="ARBA00022452"/>
    </source>
</evidence>
<evidence type="ECO:0000256" key="1">
    <source>
        <dbReference type="ARBA" id="ARBA00004571"/>
    </source>
</evidence>
<dbReference type="InterPro" id="IPR036942">
    <property type="entry name" value="Beta-barrel_TonB_sf"/>
</dbReference>
<dbReference type="InterPro" id="IPR039426">
    <property type="entry name" value="TonB-dep_rcpt-like"/>
</dbReference>
<dbReference type="Proteomes" id="UP000241912">
    <property type="component" value="Unassembled WGS sequence"/>
</dbReference>
<feature type="signal peptide" evidence="12">
    <location>
        <begin position="1"/>
        <end position="24"/>
    </location>
</feature>
<protein>
    <submittedName>
        <fullName evidence="15">TonB-dependent receptor</fullName>
    </submittedName>
</protein>
<evidence type="ECO:0000256" key="9">
    <source>
        <dbReference type="ARBA" id="ARBA00023237"/>
    </source>
</evidence>
<keyword evidence="16" id="KW-1185">Reference proteome</keyword>
<evidence type="ECO:0000256" key="8">
    <source>
        <dbReference type="ARBA" id="ARBA00023170"/>
    </source>
</evidence>
<dbReference type="OrthoDB" id="9768470at2"/>
<dbReference type="Gene3D" id="2.170.130.10">
    <property type="entry name" value="TonB-dependent receptor, plug domain"/>
    <property type="match status" value="1"/>
</dbReference>
<evidence type="ECO:0000313" key="16">
    <source>
        <dbReference type="Proteomes" id="UP000241912"/>
    </source>
</evidence>
<evidence type="ECO:0000256" key="3">
    <source>
        <dbReference type="ARBA" id="ARBA00022448"/>
    </source>
</evidence>
<evidence type="ECO:0000256" key="2">
    <source>
        <dbReference type="ARBA" id="ARBA00009810"/>
    </source>
</evidence>
<comment type="subcellular location">
    <subcellularLocation>
        <location evidence="1 10">Cell outer membrane</location>
        <topology evidence="1 10">Multi-pass membrane protein</topology>
    </subcellularLocation>
</comment>
<proteinExistence type="inferred from homology"/>
<keyword evidence="12" id="KW-0732">Signal</keyword>
<dbReference type="InterPro" id="IPR012910">
    <property type="entry name" value="Plug_dom"/>
</dbReference>
<keyword evidence="4 10" id="KW-1134">Transmembrane beta strand</keyword>
<comment type="similarity">
    <text evidence="2 10 11">Belongs to the TonB-dependent receptor family.</text>
</comment>
<evidence type="ECO:0000256" key="10">
    <source>
        <dbReference type="PROSITE-ProRule" id="PRU01360"/>
    </source>
</evidence>
<evidence type="ECO:0000259" key="14">
    <source>
        <dbReference type="Pfam" id="PF07715"/>
    </source>
</evidence>